<evidence type="ECO:0000256" key="1">
    <source>
        <dbReference type="ARBA" id="ARBA00022512"/>
    </source>
</evidence>
<dbReference type="GO" id="GO:0005975">
    <property type="term" value="P:carbohydrate metabolic process"/>
    <property type="evidence" value="ECO:0007669"/>
    <property type="project" value="UniProtKB-ARBA"/>
</dbReference>
<sequence>MNKYARRRGFRAGLAAAAVAALAALGMAAPAHAAPLVDPTATGSIAVHKFERFVAPSNLDNNGTPVDTTGLNPVAGVEFQVRQVQGIDLATNGGWADASGLAGVFDEADPEASITGAGYTLGTAFPPQVTDADGDALFAGLPVGLYLVEETSYPAGITPSAPFLVSIPMTDPTDRNTWMYDVHVYPKNSITTAGKVVNDADAIRLGDELTFTITADIPNEDVIDGYKIVDPLDAKLDYVSTSVRLSNGATIVLGTDYTIDYVAGTNTVTVEFTEVGRQVLAANKAAQVIVEVVTSVNEVGEIVNTALVYPNEASFNITPGDPGGPTTTPSVETRWGGVTIQKVDPAGGALPGAVFQVFASEADALNQTNPITIDGEASFEVVDLNGVLTITGLRYSDFANGGTVAPGEPGFIQYYLVETVAPDGHELLAAPIPFTVTATTGGASVDIVIENVPHNAGFELPLTGGTGTGLLYLVGAGLVAAGVVLLVVRRRRAAALI</sequence>
<evidence type="ECO:0000313" key="12">
    <source>
        <dbReference type="Proteomes" id="UP000657592"/>
    </source>
</evidence>
<dbReference type="InterPro" id="IPR032364">
    <property type="entry name" value="GramPos_pilinD1_N"/>
</dbReference>
<dbReference type="PROSITE" id="PS51318">
    <property type="entry name" value="TAT"/>
    <property type="match status" value="1"/>
</dbReference>
<dbReference type="InterPro" id="IPR006311">
    <property type="entry name" value="TAT_signal"/>
</dbReference>
<keyword evidence="1" id="KW-0134">Cell wall</keyword>
<evidence type="ECO:0000256" key="5">
    <source>
        <dbReference type="SAM" id="Phobius"/>
    </source>
</evidence>
<feature type="domain" description="Gram-positive cocci surface proteins LPxTG" evidence="7">
    <location>
        <begin position="454"/>
        <end position="492"/>
    </location>
</feature>
<feature type="signal peptide" evidence="6">
    <location>
        <begin position="1"/>
        <end position="33"/>
    </location>
</feature>
<reference evidence="11" key="2">
    <citation type="submission" date="2020-09" db="EMBL/GenBank/DDBJ databases">
        <authorList>
            <person name="Sun Q."/>
            <person name="Zhou Y."/>
        </authorList>
    </citation>
    <scope>NUCLEOTIDE SEQUENCE</scope>
    <source>
        <strain evidence="11">CGMCC 1.15794</strain>
    </source>
</reference>
<reference evidence="11" key="1">
    <citation type="journal article" date="2014" name="Int. J. Syst. Evol. Microbiol.">
        <title>Complete genome sequence of Corynebacterium casei LMG S-19264T (=DSM 44701T), isolated from a smear-ripened cheese.</title>
        <authorList>
            <consortium name="US DOE Joint Genome Institute (JGI-PGF)"/>
            <person name="Walter F."/>
            <person name="Albersmeier A."/>
            <person name="Kalinowski J."/>
            <person name="Ruckert C."/>
        </authorList>
    </citation>
    <scope>NUCLEOTIDE SEQUENCE</scope>
    <source>
        <strain evidence="11">CGMCC 1.15794</strain>
    </source>
</reference>
<dbReference type="RefSeq" id="WP_229663331.1">
    <property type="nucleotide sequence ID" value="NZ_BMJY01000036.1"/>
</dbReference>
<accession>A0A916QKQ2</accession>
<evidence type="ECO:0008006" key="13">
    <source>
        <dbReference type="Google" id="ProtNLM"/>
    </source>
</evidence>
<comment type="caution">
    <text evidence="11">The sequence shown here is derived from an EMBL/GenBank/DDBJ whole genome shotgun (WGS) entry which is preliminary data.</text>
</comment>
<dbReference type="NCBIfam" id="NF033902">
    <property type="entry name" value="iso_D2_wall_anc"/>
    <property type="match status" value="1"/>
</dbReference>
<keyword evidence="12" id="KW-1185">Reference proteome</keyword>
<dbReference type="NCBIfam" id="TIGR01167">
    <property type="entry name" value="LPXTG_anchor"/>
    <property type="match status" value="1"/>
</dbReference>
<dbReference type="Pfam" id="PF17802">
    <property type="entry name" value="SpaA"/>
    <property type="match status" value="1"/>
</dbReference>
<evidence type="ECO:0000259" key="9">
    <source>
        <dbReference type="Pfam" id="PF17802"/>
    </source>
</evidence>
<evidence type="ECO:0000256" key="3">
    <source>
        <dbReference type="ARBA" id="ARBA00022729"/>
    </source>
</evidence>
<dbReference type="AlphaFoldDB" id="A0A916QKQ2"/>
<dbReference type="Gene3D" id="2.60.40.10">
    <property type="entry name" value="Immunoglobulins"/>
    <property type="match status" value="2"/>
</dbReference>
<evidence type="ECO:0000313" key="11">
    <source>
        <dbReference type="EMBL" id="GFZ75604.1"/>
    </source>
</evidence>
<feature type="domain" description="Gram-positive pilin subunit D1 N-terminal" evidence="8">
    <location>
        <begin position="42"/>
        <end position="189"/>
    </location>
</feature>
<dbReference type="InterPro" id="IPR019931">
    <property type="entry name" value="LPXTG_anchor"/>
</dbReference>
<dbReference type="InterPro" id="IPR048052">
    <property type="entry name" value="FM1-like"/>
</dbReference>
<keyword evidence="5" id="KW-0472">Membrane</keyword>
<dbReference type="Proteomes" id="UP000657592">
    <property type="component" value="Unassembled WGS sequence"/>
</dbReference>
<dbReference type="NCBIfam" id="TIGR04226">
    <property type="entry name" value="RrgB_K2N_iso_D2"/>
    <property type="match status" value="1"/>
</dbReference>
<keyword evidence="5" id="KW-1133">Transmembrane helix</keyword>
<evidence type="ECO:0000259" key="8">
    <source>
        <dbReference type="Pfam" id="PF16555"/>
    </source>
</evidence>
<dbReference type="EMBL" id="BMJY01000036">
    <property type="protein sequence ID" value="GFZ75604.1"/>
    <property type="molecule type" value="Genomic_DNA"/>
</dbReference>
<feature type="chain" id="PRO_5037111043" description="Fimbrial protein" evidence="6">
    <location>
        <begin position="34"/>
        <end position="497"/>
    </location>
</feature>
<dbReference type="InterPro" id="IPR046473">
    <property type="entry name" value="Sgo0707-like_N2"/>
</dbReference>
<keyword evidence="4" id="KW-0572">Peptidoglycan-anchor</keyword>
<gene>
    <name evidence="11" type="ORF">GCM10010921_31350</name>
</gene>
<dbReference type="Gene3D" id="2.60.40.740">
    <property type="match status" value="1"/>
</dbReference>
<keyword evidence="3 6" id="KW-0732">Signal</keyword>
<feature type="transmembrane region" description="Helical" evidence="5">
    <location>
        <begin position="469"/>
        <end position="488"/>
    </location>
</feature>
<keyword evidence="2" id="KW-0964">Secreted</keyword>
<dbReference type="Pfam" id="PF20623">
    <property type="entry name" value="Sgo0707_N2"/>
    <property type="match status" value="1"/>
</dbReference>
<evidence type="ECO:0000256" key="2">
    <source>
        <dbReference type="ARBA" id="ARBA00022525"/>
    </source>
</evidence>
<organism evidence="11 12">
    <name type="scientific">Microbacterium album</name>
    <dbReference type="NCBI Taxonomy" id="2053191"/>
    <lineage>
        <taxon>Bacteria</taxon>
        <taxon>Bacillati</taxon>
        <taxon>Actinomycetota</taxon>
        <taxon>Actinomycetes</taxon>
        <taxon>Micrococcales</taxon>
        <taxon>Microbacteriaceae</taxon>
        <taxon>Microbacterium</taxon>
    </lineage>
</organism>
<proteinExistence type="predicted"/>
<evidence type="ECO:0000259" key="10">
    <source>
        <dbReference type="Pfam" id="PF20623"/>
    </source>
</evidence>
<dbReference type="InterPro" id="IPR041033">
    <property type="entry name" value="SpaA_PFL_dom_1"/>
</dbReference>
<feature type="domain" description="SpaA-like prealbumin fold" evidence="9">
    <location>
        <begin position="337"/>
        <end position="447"/>
    </location>
</feature>
<dbReference type="InterPro" id="IPR026466">
    <property type="entry name" value="Fim_isopep_form_D2_dom"/>
</dbReference>
<evidence type="ECO:0000259" key="7">
    <source>
        <dbReference type="Pfam" id="PF00746"/>
    </source>
</evidence>
<evidence type="ECO:0000256" key="4">
    <source>
        <dbReference type="ARBA" id="ARBA00023088"/>
    </source>
</evidence>
<name>A0A916QKQ2_9MICO</name>
<dbReference type="InterPro" id="IPR013783">
    <property type="entry name" value="Ig-like_fold"/>
</dbReference>
<keyword evidence="5" id="KW-0812">Transmembrane</keyword>
<feature type="domain" description="Sgo0707-like N2" evidence="10">
    <location>
        <begin position="203"/>
        <end position="290"/>
    </location>
</feature>
<evidence type="ECO:0000256" key="6">
    <source>
        <dbReference type="SAM" id="SignalP"/>
    </source>
</evidence>
<protein>
    <recommendedName>
        <fullName evidence="13">Fimbrial protein</fullName>
    </recommendedName>
</protein>
<dbReference type="Pfam" id="PF00746">
    <property type="entry name" value="Gram_pos_anchor"/>
    <property type="match status" value="1"/>
</dbReference>
<dbReference type="Pfam" id="PF16555">
    <property type="entry name" value="GramPos_pilinD1"/>
    <property type="match status" value="1"/>
</dbReference>